<proteinExistence type="predicted"/>
<dbReference type="EMBL" id="JBHUMV010000002">
    <property type="protein sequence ID" value="MFD2753844.1"/>
    <property type="molecule type" value="Genomic_DNA"/>
</dbReference>
<evidence type="ECO:0000313" key="1">
    <source>
        <dbReference type="EMBL" id="MFD2753844.1"/>
    </source>
</evidence>
<evidence type="ECO:0000313" key="2">
    <source>
        <dbReference type="Proteomes" id="UP001597463"/>
    </source>
</evidence>
<sequence length="64" mass="6780">MGLLNQIIGAVVAEEALDKVDPEAGLLKKGMAALAGFEGEKVIEEKIDEHLQQEQQPPADGAPQ</sequence>
<gene>
    <name evidence="1" type="ORF">ACFSW6_07065</name>
</gene>
<keyword evidence="2" id="KW-1185">Reference proteome</keyword>
<dbReference type="Proteomes" id="UP001597463">
    <property type="component" value="Unassembled WGS sequence"/>
</dbReference>
<protein>
    <submittedName>
        <fullName evidence="1">Uncharacterized protein</fullName>
    </submittedName>
</protein>
<comment type="caution">
    <text evidence="1">The sequence shown here is derived from an EMBL/GenBank/DDBJ whole genome shotgun (WGS) entry which is preliminary data.</text>
</comment>
<dbReference type="RefSeq" id="WP_066481024.1">
    <property type="nucleotide sequence ID" value="NZ_BCNT01000014.1"/>
</dbReference>
<organism evidence="1 2">
    <name type="scientific">Comamonas terrae</name>
    <dbReference type="NCBI Taxonomy" id="673548"/>
    <lineage>
        <taxon>Bacteria</taxon>
        <taxon>Pseudomonadati</taxon>
        <taxon>Pseudomonadota</taxon>
        <taxon>Betaproteobacteria</taxon>
        <taxon>Burkholderiales</taxon>
        <taxon>Comamonadaceae</taxon>
        <taxon>Comamonas</taxon>
    </lineage>
</organism>
<name>A0ABW5UMM6_9BURK</name>
<accession>A0ABW5UMM6</accession>
<reference evidence="2" key="1">
    <citation type="journal article" date="2019" name="Int. J. Syst. Evol. Microbiol.">
        <title>The Global Catalogue of Microorganisms (GCM) 10K type strain sequencing project: providing services to taxonomists for standard genome sequencing and annotation.</title>
        <authorList>
            <consortium name="The Broad Institute Genomics Platform"/>
            <consortium name="The Broad Institute Genome Sequencing Center for Infectious Disease"/>
            <person name="Wu L."/>
            <person name="Ma J."/>
        </authorList>
    </citation>
    <scope>NUCLEOTIDE SEQUENCE [LARGE SCALE GENOMIC DNA]</scope>
    <source>
        <strain evidence="2">TISTR 1906</strain>
    </source>
</reference>